<comment type="caution">
    <text evidence="1">The sequence shown here is derived from an EMBL/GenBank/DDBJ whole genome shotgun (WGS) entry which is preliminary data.</text>
</comment>
<evidence type="ECO:0000313" key="1">
    <source>
        <dbReference type="EMBL" id="POZ49730.1"/>
    </source>
</evidence>
<name>A0A2S5CG03_9GAMM</name>
<proteinExistence type="predicted"/>
<gene>
    <name evidence="1" type="ORF">AADEFJLK_04490</name>
</gene>
<dbReference type="EMBL" id="PGFZ01000026">
    <property type="protein sequence ID" value="POZ49730.1"/>
    <property type="molecule type" value="Genomic_DNA"/>
</dbReference>
<dbReference type="RefSeq" id="WP_211299318.1">
    <property type="nucleotide sequence ID" value="NZ_PGFZ01000026.1"/>
</dbReference>
<organism evidence="1 2">
    <name type="scientific">Methylovulum psychrotolerans</name>
    <dbReference type="NCBI Taxonomy" id="1704499"/>
    <lineage>
        <taxon>Bacteria</taxon>
        <taxon>Pseudomonadati</taxon>
        <taxon>Pseudomonadota</taxon>
        <taxon>Gammaproteobacteria</taxon>
        <taxon>Methylococcales</taxon>
        <taxon>Methylococcaceae</taxon>
        <taxon>Methylovulum</taxon>
    </lineage>
</organism>
<dbReference type="Proteomes" id="UP000237423">
    <property type="component" value="Unassembled WGS sequence"/>
</dbReference>
<sequence length="83" mass="9537">MTGETPYKINPTHIAYTVRDFTKKDTGETDSSWLKIGVAWLHKDGHGFDVQLEAFPVNGRVVLRTNDDRVKELHKQLRRKSAD</sequence>
<accession>A0A2S5CG03</accession>
<protein>
    <submittedName>
        <fullName evidence="1">Uncharacterized protein</fullName>
    </submittedName>
</protein>
<evidence type="ECO:0000313" key="2">
    <source>
        <dbReference type="Proteomes" id="UP000237423"/>
    </source>
</evidence>
<reference evidence="1 2" key="1">
    <citation type="submission" date="2017-11" db="EMBL/GenBank/DDBJ databases">
        <title>Draft Genome Sequence of Methylobacter psychrotolerans Sph1T, an Obligate Methanotroph from Low-Temperature Environments.</title>
        <authorList>
            <person name="Oshkin I.Y."/>
            <person name="Miroshnikov K."/>
            <person name="Belova S.E."/>
            <person name="Korzhenkov A."/>
            <person name="Toshchakov S.V."/>
            <person name="Dedysh S.N."/>
        </authorList>
    </citation>
    <scope>NUCLEOTIDE SEQUENCE [LARGE SCALE GENOMIC DNA]</scope>
    <source>
        <strain evidence="1 2">Sph1</strain>
    </source>
</reference>
<dbReference type="AlphaFoldDB" id="A0A2S5CG03"/>